<sequence>MSAGGPDGFAATEKTADCYSMVRTAFTLLPALQPLRKDKTNVRILVFDQIAGIRDKATTCKSSRISLLVQPKVVDRERNRASSNLEPSVAIH</sequence>
<name>A0AA38MAB1_9CUCU</name>
<evidence type="ECO:0000313" key="1">
    <source>
        <dbReference type="EMBL" id="KAJ3649268.1"/>
    </source>
</evidence>
<reference evidence="1" key="1">
    <citation type="journal article" date="2023" name="G3 (Bethesda)">
        <title>Whole genome assemblies of Zophobas morio and Tenebrio molitor.</title>
        <authorList>
            <person name="Kaur S."/>
            <person name="Stinson S.A."/>
            <person name="diCenzo G.C."/>
        </authorList>
    </citation>
    <scope>NUCLEOTIDE SEQUENCE</scope>
    <source>
        <strain evidence="1">QUZm001</strain>
    </source>
</reference>
<dbReference type="EMBL" id="JALNTZ010000006">
    <property type="protein sequence ID" value="KAJ3649268.1"/>
    <property type="molecule type" value="Genomic_DNA"/>
</dbReference>
<gene>
    <name evidence="1" type="ORF">Zmor_021021</name>
</gene>
<keyword evidence="2" id="KW-1185">Reference proteome</keyword>
<comment type="caution">
    <text evidence="1">The sequence shown here is derived from an EMBL/GenBank/DDBJ whole genome shotgun (WGS) entry which is preliminary data.</text>
</comment>
<protein>
    <submittedName>
        <fullName evidence="1">Uncharacterized protein</fullName>
    </submittedName>
</protein>
<proteinExistence type="predicted"/>
<organism evidence="1 2">
    <name type="scientific">Zophobas morio</name>
    <dbReference type="NCBI Taxonomy" id="2755281"/>
    <lineage>
        <taxon>Eukaryota</taxon>
        <taxon>Metazoa</taxon>
        <taxon>Ecdysozoa</taxon>
        <taxon>Arthropoda</taxon>
        <taxon>Hexapoda</taxon>
        <taxon>Insecta</taxon>
        <taxon>Pterygota</taxon>
        <taxon>Neoptera</taxon>
        <taxon>Endopterygota</taxon>
        <taxon>Coleoptera</taxon>
        <taxon>Polyphaga</taxon>
        <taxon>Cucujiformia</taxon>
        <taxon>Tenebrionidae</taxon>
        <taxon>Zophobas</taxon>
    </lineage>
</organism>
<evidence type="ECO:0000313" key="2">
    <source>
        <dbReference type="Proteomes" id="UP001168821"/>
    </source>
</evidence>
<dbReference type="Proteomes" id="UP001168821">
    <property type="component" value="Unassembled WGS sequence"/>
</dbReference>
<accession>A0AA38MAB1</accession>
<dbReference type="AlphaFoldDB" id="A0AA38MAB1"/>